<dbReference type="EMBL" id="BAABRI010000005">
    <property type="protein sequence ID" value="GAA5481998.1"/>
    <property type="molecule type" value="Genomic_DNA"/>
</dbReference>
<keyword evidence="2" id="KW-1185">Reference proteome</keyword>
<proteinExistence type="predicted"/>
<sequence>MRSANWPCQRIAAWFAEQNVTISAEGVRQFCKVRGIRKATPSMVETSVATSRPEAARPLPPATKRIKKFHYEGSGPIEASRS</sequence>
<organism evidence="1 2">
    <name type="scientific">Haloferula sargassicola</name>
    <dbReference type="NCBI Taxonomy" id="490096"/>
    <lineage>
        <taxon>Bacteria</taxon>
        <taxon>Pseudomonadati</taxon>
        <taxon>Verrucomicrobiota</taxon>
        <taxon>Verrucomicrobiia</taxon>
        <taxon>Verrucomicrobiales</taxon>
        <taxon>Verrucomicrobiaceae</taxon>
        <taxon>Haloferula</taxon>
    </lineage>
</organism>
<comment type="caution">
    <text evidence="1">The sequence shown here is derived from an EMBL/GenBank/DDBJ whole genome shotgun (WGS) entry which is preliminary data.</text>
</comment>
<evidence type="ECO:0008006" key="3">
    <source>
        <dbReference type="Google" id="ProtNLM"/>
    </source>
</evidence>
<protein>
    <recommendedName>
        <fullName evidence="3">Transposase</fullName>
    </recommendedName>
</protein>
<evidence type="ECO:0000313" key="1">
    <source>
        <dbReference type="EMBL" id="GAA5481998.1"/>
    </source>
</evidence>
<dbReference type="Proteomes" id="UP001476282">
    <property type="component" value="Unassembled WGS sequence"/>
</dbReference>
<reference evidence="1 2" key="1">
    <citation type="submission" date="2024-02" db="EMBL/GenBank/DDBJ databases">
        <title>Haloferula sargassicola NBRC 104335.</title>
        <authorList>
            <person name="Ichikawa N."/>
            <person name="Katano-Makiyama Y."/>
            <person name="Hidaka K."/>
        </authorList>
    </citation>
    <scope>NUCLEOTIDE SEQUENCE [LARGE SCALE GENOMIC DNA]</scope>
    <source>
        <strain evidence="1 2">NBRC 104335</strain>
    </source>
</reference>
<dbReference type="RefSeq" id="WP_353566136.1">
    <property type="nucleotide sequence ID" value="NZ_BAABRI010000005.1"/>
</dbReference>
<gene>
    <name evidence="1" type="ORF">Hsar01_01213</name>
</gene>
<name>A0ABP9UQB9_9BACT</name>
<evidence type="ECO:0000313" key="2">
    <source>
        <dbReference type="Proteomes" id="UP001476282"/>
    </source>
</evidence>
<accession>A0ABP9UQB9</accession>